<dbReference type="SUPFAM" id="SSF52047">
    <property type="entry name" value="RNI-like"/>
    <property type="match status" value="1"/>
</dbReference>
<sequence length="490" mass="56079">MPQPNDCHVLAMETKNLDILPVKRHKASKKSGGAVDRISNLPDAILHLILSFLQTIDAVKTSVLSKRWRYLWTSLGYLEFDHCYFWSRHIKFWYQREFSEKFTNFVTCVLSFRDGSDIKRFRLSSFNFCNKWVDKWIDVVISHNVRELDLSLCPEGAFLLPHSIGSSKYLTALKLNLFNHVLEIPKTMVFNKLTSLHLVSLRFSNDGLARLLFLGCPVLEILVLQRCVYDNIKVLDIYATKLKTLTIENLELDDAGDDGLRQTVLKVFAPNLLSFRYMGPVARDYILQDPLCIINVYIHLVNGFEKGSLKGLGYLMCKFIGGFYNAEVMKLSMIFLELLCSVLNGPVCIPAPFCNLKLLKLNAGTDKRHLQVIIHLLKNSPNLKALHIDFMTSDWKDDWQPEDEAVTCLSYHLKTVEISNFEGQDNGLEFVKFVLENGLVLERITITWSMNLKKPIEIILKAMTIMTFPRASSTVAIIFLEPEPLGNSFI</sequence>
<comment type="caution">
    <text evidence="2">The sequence shown here is derived from an EMBL/GenBank/DDBJ whole genome shotgun (WGS) entry which is preliminary data.</text>
</comment>
<dbReference type="InterPro" id="IPR053781">
    <property type="entry name" value="F-box_AtFBL13-like"/>
</dbReference>
<proteinExistence type="predicted"/>
<dbReference type="SUPFAM" id="SSF81383">
    <property type="entry name" value="F-box domain"/>
    <property type="match status" value="1"/>
</dbReference>
<dbReference type="SMART" id="SM00579">
    <property type="entry name" value="FBD"/>
    <property type="match status" value="1"/>
</dbReference>
<dbReference type="SMART" id="SM00256">
    <property type="entry name" value="FBOX"/>
    <property type="match status" value="1"/>
</dbReference>
<dbReference type="InterPro" id="IPR001810">
    <property type="entry name" value="F-box_dom"/>
</dbReference>
<dbReference type="Proteomes" id="UP000091857">
    <property type="component" value="Chromosome 5"/>
</dbReference>
<evidence type="ECO:0000313" key="3">
    <source>
        <dbReference type="Proteomes" id="UP000091857"/>
    </source>
</evidence>
<dbReference type="Pfam" id="PF00646">
    <property type="entry name" value="F-box"/>
    <property type="match status" value="1"/>
</dbReference>
<keyword evidence="3" id="KW-1185">Reference proteome</keyword>
<dbReference type="CDD" id="cd22160">
    <property type="entry name" value="F-box_AtFBL13-like"/>
    <property type="match status" value="1"/>
</dbReference>
<dbReference type="PANTHER" id="PTHR31900">
    <property type="entry name" value="F-BOX/RNI SUPERFAMILY PROTEIN-RELATED"/>
    <property type="match status" value="1"/>
</dbReference>
<dbReference type="PROSITE" id="PS50181">
    <property type="entry name" value="FBOX"/>
    <property type="match status" value="1"/>
</dbReference>
<organism evidence="2 3">
    <name type="scientific">Manihot esculenta</name>
    <name type="common">Cassava</name>
    <name type="synonym">Jatropha manihot</name>
    <dbReference type="NCBI Taxonomy" id="3983"/>
    <lineage>
        <taxon>Eukaryota</taxon>
        <taxon>Viridiplantae</taxon>
        <taxon>Streptophyta</taxon>
        <taxon>Embryophyta</taxon>
        <taxon>Tracheophyta</taxon>
        <taxon>Spermatophyta</taxon>
        <taxon>Magnoliopsida</taxon>
        <taxon>eudicotyledons</taxon>
        <taxon>Gunneridae</taxon>
        <taxon>Pentapetalae</taxon>
        <taxon>rosids</taxon>
        <taxon>fabids</taxon>
        <taxon>Malpighiales</taxon>
        <taxon>Euphorbiaceae</taxon>
        <taxon>Crotonoideae</taxon>
        <taxon>Manihoteae</taxon>
        <taxon>Manihot</taxon>
    </lineage>
</organism>
<dbReference type="InterPro" id="IPR055357">
    <property type="entry name" value="LRR_At1g61320_AtMIF1"/>
</dbReference>
<dbReference type="Gene3D" id="3.80.10.10">
    <property type="entry name" value="Ribonuclease Inhibitor"/>
    <property type="match status" value="1"/>
</dbReference>
<dbReference type="OrthoDB" id="819388at2759"/>
<feature type="domain" description="F-box" evidence="1">
    <location>
        <begin position="35"/>
        <end position="89"/>
    </location>
</feature>
<dbReference type="STRING" id="3983.A0A2C9VTL6"/>
<name>A0A2C9VTL6_MANES</name>
<dbReference type="InterPro" id="IPR050232">
    <property type="entry name" value="FBL13/AtMIF1-like"/>
</dbReference>
<evidence type="ECO:0000313" key="2">
    <source>
        <dbReference type="EMBL" id="OAY49437.1"/>
    </source>
</evidence>
<dbReference type="AlphaFoldDB" id="A0A2C9VTL6"/>
<dbReference type="Gene3D" id="1.20.1280.50">
    <property type="match status" value="1"/>
</dbReference>
<dbReference type="Pfam" id="PF23622">
    <property type="entry name" value="LRR_At1g61320_AtMIF1"/>
    <property type="match status" value="1"/>
</dbReference>
<dbReference type="PANTHER" id="PTHR31900:SF30">
    <property type="entry name" value="SUPERFAMILY PROTEIN, PUTATIVE-RELATED"/>
    <property type="match status" value="1"/>
</dbReference>
<dbReference type="InterPro" id="IPR032675">
    <property type="entry name" value="LRR_dom_sf"/>
</dbReference>
<protein>
    <recommendedName>
        <fullName evidence="1">F-box domain-containing protein</fullName>
    </recommendedName>
</protein>
<dbReference type="InterPro" id="IPR006566">
    <property type="entry name" value="FBD"/>
</dbReference>
<dbReference type="EMBL" id="CM004391">
    <property type="protein sequence ID" value="OAY49437.1"/>
    <property type="molecule type" value="Genomic_DNA"/>
</dbReference>
<accession>A0A2C9VTL6</accession>
<dbReference type="Gramene" id="Manes.05G056200.1.v8.1">
    <property type="protein sequence ID" value="Manes.05G056200.1.v8.1.CDS"/>
    <property type="gene ID" value="Manes.05G056200.v8.1"/>
</dbReference>
<gene>
    <name evidence="2" type="ORF">MANES_05G056200v8</name>
</gene>
<reference evidence="3" key="1">
    <citation type="journal article" date="2016" name="Nat. Biotechnol.">
        <title>Sequencing wild and cultivated cassava and related species reveals extensive interspecific hybridization and genetic diversity.</title>
        <authorList>
            <person name="Bredeson J.V."/>
            <person name="Lyons J.B."/>
            <person name="Prochnik S.E."/>
            <person name="Wu G.A."/>
            <person name="Ha C.M."/>
            <person name="Edsinger-Gonzales E."/>
            <person name="Grimwood J."/>
            <person name="Schmutz J."/>
            <person name="Rabbi I.Y."/>
            <person name="Egesi C."/>
            <person name="Nauluvula P."/>
            <person name="Lebot V."/>
            <person name="Ndunguru J."/>
            <person name="Mkamilo G."/>
            <person name="Bart R.S."/>
            <person name="Setter T.L."/>
            <person name="Gleadow R.M."/>
            <person name="Kulakow P."/>
            <person name="Ferguson M.E."/>
            <person name="Rounsley S."/>
            <person name="Rokhsar D.S."/>
        </authorList>
    </citation>
    <scope>NUCLEOTIDE SEQUENCE [LARGE SCALE GENOMIC DNA]</scope>
    <source>
        <strain evidence="3">cv. AM560-2</strain>
    </source>
</reference>
<evidence type="ECO:0000259" key="1">
    <source>
        <dbReference type="PROSITE" id="PS50181"/>
    </source>
</evidence>
<dbReference type="InterPro" id="IPR036047">
    <property type="entry name" value="F-box-like_dom_sf"/>
</dbReference>